<dbReference type="EMBL" id="SMFV01000006">
    <property type="protein sequence ID" value="TCK02870.1"/>
    <property type="molecule type" value="Genomic_DNA"/>
</dbReference>
<evidence type="ECO:0000256" key="1">
    <source>
        <dbReference type="ARBA" id="ARBA00009477"/>
    </source>
</evidence>
<evidence type="ECO:0000256" key="4">
    <source>
        <dbReference type="SAM" id="Phobius"/>
    </source>
</evidence>
<feature type="coiled-coil region" evidence="3">
    <location>
        <begin position="103"/>
        <end position="203"/>
    </location>
</feature>
<dbReference type="PANTHER" id="PTHR30469">
    <property type="entry name" value="MULTIDRUG RESISTANCE PROTEIN MDTA"/>
    <property type="match status" value="1"/>
</dbReference>
<dbReference type="OrthoDB" id="9777308at2"/>
<proteinExistence type="inferred from homology"/>
<dbReference type="Gene3D" id="2.40.420.20">
    <property type="match status" value="1"/>
</dbReference>
<dbReference type="RefSeq" id="WP_132527531.1">
    <property type="nucleotide sequence ID" value="NZ_SMFV01000006.1"/>
</dbReference>
<dbReference type="PANTHER" id="PTHR30469:SF15">
    <property type="entry name" value="HLYD FAMILY OF SECRETION PROTEINS"/>
    <property type="match status" value="1"/>
</dbReference>
<dbReference type="InterPro" id="IPR030190">
    <property type="entry name" value="MacA_alpha-hairpin_sf"/>
</dbReference>
<feature type="transmembrane region" description="Helical" evidence="4">
    <location>
        <begin position="6"/>
        <end position="25"/>
    </location>
</feature>
<comment type="caution">
    <text evidence="6">The sequence shown here is derived from an EMBL/GenBank/DDBJ whole genome shotgun (WGS) entry which is preliminary data.</text>
</comment>
<dbReference type="InterPro" id="IPR006143">
    <property type="entry name" value="RND_pump_MFP"/>
</dbReference>
<name>A0A4R1G8J7_9BACT</name>
<dbReference type="InterPro" id="IPR058625">
    <property type="entry name" value="MdtA-like_BSH"/>
</dbReference>
<organism evidence="6 7">
    <name type="scientific">Phorcysia thermohydrogeniphila</name>
    <dbReference type="NCBI Taxonomy" id="936138"/>
    <lineage>
        <taxon>Bacteria</taxon>
        <taxon>Pseudomonadati</taxon>
        <taxon>Aquificota</taxon>
        <taxon>Aquificia</taxon>
        <taxon>Desulfurobacteriales</taxon>
        <taxon>Desulfurobacteriaceae</taxon>
        <taxon>Phorcysia</taxon>
    </lineage>
</organism>
<evidence type="ECO:0000259" key="5">
    <source>
        <dbReference type="Pfam" id="PF25917"/>
    </source>
</evidence>
<evidence type="ECO:0000256" key="3">
    <source>
        <dbReference type="SAM" id="Coils"/>
    </source>
</evidence>
<sequence length="392" mass="43385">MKSKRAWIIFGLILVVSVIVGVKAVKKRKLEMAKTPPPKTYPIPVNYSVVSEGELRKTFKYVGTVKPYRDASISTKISGTVLRVYKSEGESFKKGELLLKIDDSEIRKEIGALEREIEASEKALSALRAELTSSKVLLKNAKENYEREKFLYEKGAVPKVSLEEAENRLALAESKVKSLKAKIEETELKKEALKERREALLSRLKYTEIRAPQDGVVSGLFVHEGDTALPGKPLMKVIYPQFGMRVLLNVPPEEAKEIPVGSPVKLNGLSVGKVVKVYPATENSLYVLEVKVEGGNFKAGERVIAEVNGRSFRGKIVPVSSILHLKDGDYVLAIENGNRVKPVNVKVLKVVEGRALISSDIPVGTKVVTGRESKLLEVYRRGVVLPVEVINE</sequence>
<gene>
    <name evidence="6" type="ORF">CLV27_1582</name>
</gene>
<dbReference type="GO" id="GO:1990961">
    <property type="term" value="P:xenobiotic detoxification by transmembrane export across the plasma membrane"/>
    <property type="evidence" value="ECO:0007669"/>
    <property type="project" value="InterPro"/>
</dbReference>
<keyword evidence="4" id="KW-0812">Transmembrane</keyword>
<dbReference type="SUPFAM" id="SSF111369">
    <property type="entry name" value="HlyD-like secretion proteins"/>
    <property type="match status" value="1"/>
</dbReference>
<dbReference type="Gene3D" id="2.40.50.100">
    <property type="match status" value="1"/>
</dbReference>
<dbReference type="Proteomes" id="UP000295777">
    <property type="component" value="Unassembled WGS sequence"/>
</dbReference>
<protein>
    <submittedName>
        <fullName evidence="6">RND family efflux transporter MFP subunit</fullName>
    </submittedName>
</protein>
<dbReference type="GO" id="GO:1990195">
    <property type="term" value="C:macrolide transmembrane transporter complex"/>
    <property type="evidence" value="ECO:0007669"/>
    <property type="project" value="InterPro"/>
</dbReference>
<dbReference type="AlphaFoldDB" id="A0A4R1G8J7"/>
<evidence type="ECO:0000313" key="6">
    <source>
        <dbReference type="EMBL" id="TCK02870.1"/>
    </source>
</evidence>
<dbReference type="Gene3D" id="6.10.140.1990">
    <property type="match status" value="1"/>
</dbReference>
<comment type="similarity">
    <text evidence="1">Belongs to the membrane fusion protein (MFP) (TC 8.A.1) family.</text>
</comment>
<keyword evidence="4" id="KW-0472">Membrane</keyword>
<dbReference type="GO" id="GO:0030313">
    <property type="term" value="C:cell envelope"/>
    <property type="evidence" value="ECO:0007669"/>
    <property type="project" value="UniProtKB-SubCell"/>
</dbReference>
<evidence type="ECO:0000313" key="7">
    <source>
        <dbReference type="Proteomes" id="UP000295777"/>
    </source>
</evidence>
<keyword evidence="4" id="KW-1133">Transmembrane helix</keyword>
<keyword evidence="7" id="KW-1185">Reference proteome</keyword>
<evidence type="ECO:0000256" key="2">
    <source>
        <dbReference type="ARBA" id="ARBA00023054"/>
    </source>
</evidence>
<dbReference type="GO" id="GO:1990281">
    <property type="term" value="C:efflux pump complex"/>
    <property type="evidence" value="ECO:0007669"/>
    <property type="project" value="TreeGrafter"/>
</dbReference>
<keyword evidence="2 3" id="KW-0175">Coiled coil</keyword>
<reference evidence="6 7" key="1">
    <citation type="submission" date="2019-03" db="EMBL/GenBank/DDBJ databases">
        <title>Genomic Encyclopedia of Archaeal and Bacterial Type Strains, Phase II (KMG-II): from individual species to whole genera.</title>
        <authorList>
            <person name="Goeker M."/>
        </authorList>
    </citation>
    <scope>NUCLEOTIDE SEQUENCE [LARGE SCALE GENOMIC DNA]</scope>
    <source>
        <strain evidence="6 7">DSM 24425</strain>
    </source>
</reference>
<dbReference type="GO" id="GO:0019898">
    <property type="term" value="C:extrinsic component of membrane"/>
    <property type="evidence" value="ECO:0007669"/>
    <property type="project" value="InterPro"/>
</dbReference>
<feature type="domain" description="Multidrug resistance protein MdtA-like barrel-sandwich hybrid" evidence="5">
    <location>
        <begin position="70"/>
        <end position="237"/>
    </location>
</feature>
<dbReference type="Pfam" id="PF25917">
    <property type="entry name" value="BSH_RND"/>
    <property type="match status" value="1"/>
</dbReference>
<dbReference type="NCBIfam" id="TIGR01730">
    <property type="entry name" value="RND_mfp"/>
    <property type="match status" value="1"/>
</dbReference>
<dbReference type="GO" id="GO:0015562">
    <property type="term" value="F:efflux transmembrane transporter activity"/>
    <property type="evidence" value="ECO:0007669"/>
    <property type="project" value="TreeGrafter"/>
</dbReference>
<accession>A0A4R1G8J7</accession>